<evidence type="ECO:0008006" key="4">
    <source>
        <dbReference type="Google" id="ProtNLM"/>
    </source>
</evidence>
<dbReference type="PATRIC" id="fig|151081.8.peg.3008"/>
<reference evidence="2 3" key="1">
    <citation type="journal article" date="2015" name="BMC Genomics">
        <title>Genome mining reveals unlocked bioactive potential of marine Gram-negative bacteria.</title>
        <authorList>
            <person name="Machado H."/>
            <person name="Sonnenschein E.C."/>
            <person name="Melchiorsen J."/>
            <person name="Gram L."/>
        </authorList>
    </citation>
    <scope>NUCLEOTIDE SEQUENCE [LARGE SCALE GENOMIC DNA]</scope>
    <source>
        <strain evidence="2 3">S3137</strain>
    </source>
</reference>
<dbReference type="Proteomes" id="UP000033664">
    <property type="component" value="Unassembled WGS sequence"/>
</dbReference>
<accession>A0A0F4PY02</accession>
<gene>
    <name evidence="2" type="ORF">TW72_06215</name>
</gene>
<dbReference type="AlphaFoldDB" id="A0A0F4PY02"/>
<feature type="chain" id="PRO_5002474876" description="Porin" evidence="1">
    <location>
        <begin position="18"/>
        <end position="259"/>
    </location>
</feature>
<feature type="signal peptide" evidence="1">
    <location>
        <begin position="1"/>
        <end position="17"/>
    </location>
</feature>
<keyword evidence="3" id="KW-1185">Reference proteome</keyword>
<name>A0A0F4PY02_9GAMM</name>
<evidence type="ECO:0000313" key="3">
    <source>
        <dbReference type="Proteomes" id="UP000033664"/>
    </source>
</evidence>
<evidence type="ECO:0000313" key="2">
    <source>
        <dbReference type="EMBL" id="KJZ00298.1"/>
    </source>
</evidence>
<protein>
    <recommendedName>
        <fullName evidence="4">Porin</fullName>
    </recommendedName>
</protein>
<dbReference type="eggNOG" id="ENOG502ZCHK">
    <property type="taxonomic scope" value="Bacteria"/>
</dbReference>
<dbReference type="GeneID" id="58228080"/>
<evidence type="ECO:0000256" key="1">
    <source>
        <dbReference type="SAM" id="SignalP"/>
    </source>
</evidence>
<sequence>MKPLIFLLLLTPMLVLANDDEVQDMSDPLAVYTQAGVGVTDKGVNFKVGQSYDTGNEQTAAMNIIETKGLLGDTLGWRSDMRTSQSLDSFRFRNFNVTLPKGQAKQLDINYNFRGSLVADESADISYSFIQALPAHGALSFYPLAGVGLSVGKDRVQSDGGIDDGYALMGSYGLLGMYSKWAISDNIWVNYNPFWLTTLTGSSQYRDNYYGAQESTLLTHEFALSYQLTPRMNLRYFANWNENTDFFAGDHRLEFNYQL</sequence>
<organism evidence="2 3">
    <name type="scientific">Pseudoalteromonas ruthenica</name>
    <dbReference type="NCBI Taxonomy" id="151081"/>
    <lineage>
        <taxon>Bacteria</taxon>
        <taxon>Pseudomonadati</taxon>
        <taxon>Pseudomonadota</taxon>
        <taxon>Gammaproteobacteria</taxon>
        <taxon>Alteromonadales</taxon>
        <taxon>Pseudoalteromonadaceae</taxon>
        <taxon>Pseudoalteromonas</taxon>
    </lineage>
</organism>
<dbReference type="RefSeq" id="WP_045980124.1">
    <property type="nucleotide sequence ID" value="NZ_JXXY01000015.1"/>
</dbReference>
<comment type="caution">
    <text evidence="2">The sequence shown here is derived from an EMBL/GenBank/DDBJ whole genome shotgun (WGS) entry which is preliminary data.</text>
</comment>
<keyword evidence="1" id="KW-0732">Signal</keyword>
<proteinExistence type="predicted"/>
<dbReference type="EMBL" id="JXXZ01000006">
    <property type="protein sequence ID" value="KJZ00298.1"/>
    <property type="molecule type" value="Genomic_DNA"/>
</dbReference>
<dbReference type="OrthoDB" id="5291732at2"/>